<feature type="compositionally biased region" description="Low complexity" evidence="1">
    <location>
        <begin position="103"/>
        <end position="112"/>
    </location>
</feature>
<reference evidence="2 3" key="1">
    <citation type="journal article" date="2019" name="Commun. Biol.">
        <title>The bagworm genome reveals a unique fibroin gene that provides high tensile strength.</title>
        <authorList>
            <person name="Kono N."/>
            <person name="Nakamura H."/>
            <person name="Ohtoshi R."/>
            <person name="Tomita M."/>
            <person name="Numata K."/>
            <person name="Arakawa K."/>
        </authorList>
    </citation>
    <scope>NUCLEOTIDE SEQUENCE [LARGE SCALE GENOMIC DNA]</scope>
</reference>
<evidence type="ECO:0000256" key="1">
    <source>
        <dbReference type="SAM" id="MobiDB-lite"/>
    </source>
</evidence>
<evidence type="ECO:0000313" key="2">
    <source>
        <dbReference type="EMBL" id="GBP83746.1"/>
    </source>
</evidence>
<name>A0A4C1Z574_EUMVA</name>
<dbReference type="Proteomes" id="UP000299102">
    <property type="component" value="Unassembled WGS sequence"/>
</dbReference>
<gene>
    <name evidence="2" type="ORF">EVAR_65961_1</name>
</gene>
<protein>
    <submittedName>
        <fullName evidence="2">Uncharacterized protein</fullName>
    </submittedName>
</protein>
<evidence type="ECO:0000313" key="3">
    <source>
        <dbReference type="Proteomes" id="UP000299102"/>
    </source>
</evidence>
<feature type="region of interest" description="Disordered" evidence="1">
    <location>
        <begin position="74"/>
        <end position="112"/>
    </location>
</feature>
<keyword evidence="3" id="KW-1185">Reference proteome</keyword>
<dbReference type="AlphaFoldDB" id="A0A4C1Z574"/>
<dbReference type="EMBL" id="BGZK01001637">
    <property type="protein sequence ID" value="GBP83746.1"/>
    <property type="molecule type" value="Genomic_DNA"/>
</dbReference>
<organism evidence="2 3">
    <name type="scientific">Eumeta variegata</name>
    <name type="common">Bagworm moth</name>
    <name type="synonym">Eumeta japonica</name>
    <dbReference type="NCBI Taxonomy" id="151549"/>
    <lineage>
        <taxon>Eukaryota</taxon>
        <taxon>Metazoa</taxon>
        <taxon>Ecdysozoa</taxon>
        <taxon>Arthropoda</taxon>
        <taxon>Hexapoda</taxon>
        <taxon>Insecta</taxon>
        <taxon>Pterygota</taxon>
        <taxon>Neoptera</taxon>
        <taxon>Endopterygota</taxon>
        <taxon>Lepidoptera</taxon>
        <taxon>Glossata</taxon>
        <taxon>Ditrysia</taxon>
        <taxon>Tineoidea</taxon>
        <taxon>Psychidae</taxon>
        <taxon>Oiketicinae</taxon>
        <taxon>Eumeta</taxon>
    </lineage>
</organism>
<accession>A0A4C1Z574</accession>
<sequence>MCTSNLQEELMSLPFALRGGRTATVARPARAPGPAYAVKDRDEEGSLSLLTVGINFHSSRRNAYWGVSSARSVCAERDDSRGRHGNKSGCERGRGGTGRGARDAAAGGEART</sequence>
<comment type="caution">
    <text evidence="2">The sequence shown here is derived from an EMBL/GenBank/DDBJ whole genome shotgun (WGS) entry which is preliminary data.</text>
</comment>
<proteinExistence type="predicted"/>